<dbReference type="HOGENOM" id="CLU_093224_1_0_1"/>
<feature type="domain" description="ChrR-like cupin" evidence="1">
    <location>
        <begin position="21"/>
        <end position="118"/>
    </location>
</feature>
<protein>
    <recommendedName>
        <fullName evidence="1">ChrR-like cupin domain-containing protein</fullName>
    </recommendedName>
</protein>
<dbReference type="SUPFAM" id="SSF51182">
    <property type="entry name" value="RmlC-like cupins"/>
    <property type="match status" value="1"/>
</dbReference>
<name>A0A0D3J3V9_EMIH1</name>
<evidence type="ECO:0000259" key="1">
    <source>
        <dbReference type="Pfam" id="PF12973"/>
    </source>
</evidence>
<dbReference type="Proteomes" id="UP000013827">
    <property type="component" value="Unassembled WGS sequence"/>
</dbReference>
<dbReference type="OMA" id="WVPQAEN"/>
<evidence type="ECO:0000313" key="2">
    <source>
        <dbReference type="EnsemblProtists" id="EOD18194"/>
    </source>
</evidence>
<dbReference type="InterPro" id="IPR025979">
    <property type="entry name" value="ChrR-like_cupin_dom"/>
</dbReference>
<dbReference type="PaxDb" id="2903-EOD18194"/>
<dbReference type="RefSeq" id="XP_005770623.1">
    <property type="nucleotide sequence ID" value="XM_005770566.1"/>
</dbReference>
<dbReference type="GeneID" id="19046195"/>
<dbReference type="EnsemblProtists" id="EOD18194">
    <property type="protein sequence ID" value="EOD18194"/>
    <property type="gene ID" value="EMIHUDRAFT_196318"/>
</dbReference>
<dbReference type="AlphaFoldDB" id="A0A0D3J3V9"/>
<dbReference type="KEGG" id="ehx:EMIHUDRAFT_196318"/>
<reference evidence="2" key="2">
    <citation type="submission" date="2024-10" db="UniProtKB">
        <authorList>
            <consortium name="EnsemblProtists"/>
        </authorList>
    </citation>
    <scope>IDENTIFICATION</scope>
</reference>
<reference evidence="3" key="1">
    <citation type="journal article" date="2013" name="Nature">
        <title>Pan genome of the phytoplankton Emiliania underpins its global distribution.</title>
        <authorList>
            <person name="Read B.A."/>
            <person name="Kegel J."/>
            <person name="Klute M.J."/>
            <person name="Kuo A."/>
            <person name="Lefebvre S.C."/>
            <person name="Maumus F."/>
            <person name="Mayer C."/>
            <person name="Miller J."/>
            <person name="Monier A."/>
            <person name="Salamov A."/>
            <person name="Young J."/>
            <person name="Aguilar M."/>
            <person name="Claverie J.M."/>
            <person name="Frickenhaus S."/>
            <person name="Gonzalez K."/>
            <person name="Herman E.K."/>
            <person name="Lin Y.C."/>
            <person name="Napier J."/>
            <person name="Ogata H."/>
            <person name="Sarno A.F."/>
            <person name="Shmutz J."/>
            <person name="Schroeder D."/>
            <person name="de Vargas C."/>
            <person name="Verret F."/>
            <person name="von Dassow P."/>
            <person name="Valentin K."/>
            <person name="Van de Peer Y."/>
            <person name="Wheeler G."/>
            <person name="Dacks J.B."/>
            <person name="Delwiche C.F."/>
            <person name="Dyhrman S.T."/>
            <person name="Glockner G."/>
            <person name="John U."/>
            <person name="Richards T."/>
            <person name="Worden A.Z."/>
            <person name="Zhang X."/>
            <person name="Grigoriev I.V."/>
            <person name="Allen A.E."/>
            <person name="Bidle K."/>
            <person name="Borodovsky M."/>
            <person name="Bowler C."/>
            <person name="Brownlee C."/>
            <person name="Cock J.M."/>
            <person name="Elias M."/>
            <person name="Gladyshev V.N."/>
            <person name="Groth M."/>
            <person name="Guda C."/>
            <person name="Hadaegh A."/>
            <person name="Iglesias-Rodriguez M.D."/>
            <person name="Jenkins J."/>
            <person name="Jones B.M."/>
            <person name="Lawson T."/>
            <person name="Leese F."/>
            <person name="Lindquist E."/>
            <person name="Lobanov A."/>
            <person name="Lomsadze A."/>
            <person name="Malik S.B."/>
            <person name="Marsh M.E."/>
            <person name="Mackinder L."/>
            <person name="Mock T."/>
            <person name="Mueller-Roeber B."/>
            <person name="Pagarete A."/>
            <person name="Parker M."/>
            <person name="Probert I."/>
            <person name="Quesneville H."/>
            <person name="Raines C."/>
            <person name="Rensing S.A."/>
            <person name="Riano-Pachon D.M."/>
            <person name="Richier S."/>
            <person name="Rokitta S."/>
            <person name="Shiraiwa Y."/>
            <person name="Soanes D.M."/>
            <person name="van der Giezen M."/>
            <person name="Wahlund T.M."/>
            <person name="Williams B."/>
            <person name="Wilson W."/>
            <person name="Wolfe G."/>
            <person name="Wurch L.L."/>
        </authorList>
    </citation>
    <scope>NUCLEOTIDE SEQUENCE</scope>
</reference>
<accession>A0A0D3J3V9</accession>
<dbReference type="eggNOG" id="ENOG502S2ID">
    <property type="taxonomic scope" value="Eukaryota"/>
</dbReference>
<proteinExistence type="predicted"/>
<keyword evidence="3" id="KW-1185">Reference proteome</keyword>
<dbReference type="InterPro" id="IPR011051">
    <property type="entry name" value="RmlC_Cupin_sf"/>
</dbReference>
<organism evidence="2 3">
    <name type="scientific">Emiliania huxleyi (strain CCMP1516)</name>
    <dbReference type="NCBI Taxonomy" id="280463"/>
    <lineage>
        <taxon>Eukaryota</taxon>
        <taxon>Haptista</taxon>
        <taxon>Haptophyta</taxon>
        <taxon>Prymnesiophyceae</taxon>
        <taxon>Isochrysidales</taxon>
        <taxon>Noelaerhabdaceae</taxon>
        <taxon>Emiliania</taxon>
    </lineage>
</organism>
<evidence type="ECO:0000313" key="3">
    <source>
        <dbReference type="Proteomes" id="UP000013827"/>
    </source>
</evidence>
<dbReference type="InterPro" id="IPR014710">
    <property type="entry name" value="RmlC-like_jellyroll"/>
</dbReference>
<dbReference type="CDD" id="cd20302">
    <property type="entry name" value="cupin_DAD"/>
    <property type="match status" value="1"/>
</dbReference>
<sequence>MAAPAEALPDIVVPAISDTDDERLWVPQTDCLSFRPLCLCVSQGYYVNLLRFVGGGTLGCHRHSSPVHAHTIRGTWGYKEHAWEAQAGTYVFEPPGETHTLVVGEEEMITLFHVTGALLYCDPDDPATVLGFDDVFTKLEKARAHYEHVGLGADYVDQFIR</sequence>
<dbReference type="Pfam" id="PF12973">
    <property type="entry name" value="Cupin_7"/>
    <property type="match status" value="1"/>
</dbReference>
<dbReference type="Gene3D" id="2.60.120.10">
    <property type="entry name" value="Jelly Rolls"/>
    <property type="match status" value="1"/>
</dbReference>